<gene>
    <name evidence="1" type="ORF">CAGGBEG34_210106</name>
</gene>
<keyword evidence="2" id="KW-1185">Reference proteome</keyword>
<accession>G2J8Z0</accession>
<reference evidence="1 2" key="1">
    <citation type="submission" date="2011-08" db="EMBL/GenBank/DDBJ databases">
        <title>The genome of the obligate endobacterium of an arbuscular mycorrhizal fungus reveals an interphylum network of nutritional interactions.</title>
        <authorList>
            <person name="Ghignone S."/>
            <person name="Salvioli A."/>
            <person name="Anca I."/>
            <person name="Lumini E."/>
            <person name="Ortu G."/>
            <person name="Petiti L."/>
            <person name="Cruveiller S."/>
            <person name="Bianciotto V."/>
            <person name="Piffanelli P."/>
            <person name="Lanfranco L."/>
            <person name="Bonfante P."/>
        </authorList>
    </citation>
    <scope>NUCLEOTIDE SEQUENCE [LARGE SCALE GENOMIC DNA]</scope>
    <source>
        <strain evidence="1 2">BEG34</strain>
    </source>
</reference>
<dbReference type="STRING" id="1070319.CAGGBEG34_210106"/>
<organism evidence="1 2">
    <name type="scientific">Candidatus Glomeribacter gigasporarum BEG34</name>
    <dbReference type="NCBI Taxonomy" id="1070319"/>
    <lineage>
        <taxon>Bacteria</taxon>
        <taxon>Pseudomonadati</taxon>
        <taxon>Pseudomonadota</taxon>
        <taxon>Betaproteobacteria</taxon>
        <taxon>Burkholderiales</taxon>
        <taxon>Burkholderiaceae</taxon>
        <taxon>Candidatus Glomeribacter</taxon>
    </lineage>
</organism>
<name>G2J8Z0_9BURK</name>
<dbReference type="EMBL" id="CAFB01000038">
    <property type="protein sequence ID" value="CCD29237.1"/>
    <property type="molecule type" value="Genomic_DNA"/>
</dbReference>
<proteinExistence type="predicted"/>
<sequence length="140" mass="14746">MTIDISNLNVSPALLPKMLSETAPQSAAAAPSARQISDFAQWMNAARLQQSSEMLQKMPGSPIQAGAVAPPSDTALLGALQSQEQEIKKRFRSDTLSAAQDPAAALKVQGEVAMATLKLELLTKITNGITQGINKLTSMA</sequence>
<protein>
    <submittedName>
        <fullName evidence="1">Putative Type III secretion system needle-protein like</fullName>
    </submittedName>
</protein>
<dbReference type="Proteomes" id="UP000054051">
    <property type="component" value="Unassembled WGS sequence"/>
</dbReference>
<comment type="caution">
    <text evidence="1">The sequence shown here is derived from an EMBL/GenBank/DDBJ whole genome shotgun (WGS) entry which is preliminary data.</text>
</comment>
<dbReference type="OrthoDB" id="9845385at2"/>
<dbReference type="AlphaFoldDB" id="G2J8Z0"/>
<evidence type="ECO:0000313" key="2">
    <source>
        <dbReference type="Proteomes" id="UP000054051"/>
    </source>
</evidence>
<evidence type="ECO:0000313" key="1">
    <source>
        <dbReference type="EMBL" id="CCD29237.1"/>
    </source>
</evidence>
<dbReference type="RefSeq" id="WP_006682467.1">
    <property type="nucleotide sequence ID" value="NZ_CAFB01000038.1"/>
</dbReference>